<sequence>MSDLTTEERNDLNDKAFAYIDKDGGRHLPIHDESHARNAVGRFAQTGFESAEAKHQAAQHIVAVAKKHGIELSEDDAVRQAASGD</sequence>
<accession>A0A7W8JXW5</accession>
<proteinExistence type="predicted"/>
<organism evidence="1 2">
    <name type="scientific">Deinococcus humi</name>
    <dbReference type="NCBI Taxonomy" id="662880"/>
    <lineage>
        <taxon>Bacteria</taxon>
        <taxon>Thermotogati</taxon>
        <taxon>Deinococcota</taxon>
        <taxon>Deinococci</taxon>
        <taxon>Deinococcales</taxon>
        <taxon>Deinococcaceae</taxon>
        <taxon>Deinococcus</taxon>
    </lineage>
</organism>
<keyword evidence="2" id="KW-1185">Reference proteome</keyword>
<evidence type="ECO:0000313" key="2">
    <source>
        <dbReference type="Proteomes" id="UP000552709"/>
    </source>
</evidence>
<dbReference type="AlphaFoldDB" id="A0A7W8JXW5"/>
<dbReference type="RefSeq" id="WP_184136608.1">
    <property type="nucleotide sequence ID" value="NZ_JACHFL010000016.1"/>
</dbReference>
<protein>
    <submittedName>
        <fullName evidence="1">Uncharacterized protein</fullName>
    </submittedName>
</protein>
<name>A0A7W8JXW5_9DEIO</name>
<dbReference type="Pfam" id="PF20223">
    <property type="entry name" value="DUF6582"/>
    <property type="match status" value="1"/>
</dbReference>
<dbReference type="InterPro" id="IPR046489">
    <property type="entry name" value="DUF6582"/>
</dbReference>
<gene>
    <name evidence="1" type="ORF">HNQ08_004377</name>
</gene>
<reference evidence="1 2" key="1">
    <citation type="submission" date="2020-08" db="EMBL/GenBank/DDBJ databases">
        <title>Genomic Encyclopedia of Type Strains, Phase IV (KMG-IV): sequencing the most valuable type-strain genomes for metagenomic binning, comparative biology and taxonomic classification.</title>
        <authorList>
            <person name="Goeker M."/>
        </authorList>
    </citation>
    <scope>NUCLEOTIDE SEQUENCE [LARGE SCALE GENOMIC DNA]</scope>
    <source>
        <strain evidence="1 2">DSM 27939</strain>
    </source>
</reference>
<dbReference type="Proteomes" id="UP000552709">
    <property type="component" value="Unassembled WGS sequence"/>
</dbReference>
<dbReference type="EMBL" id="JACHFL010000016">
    <property type="protein sequence ID" value="MBB5365256.1"/>
    <property type="molecule type" value="Genomic_DNA"/>
</dbReference>
<evidence type="ECO:0000313" key="1">
    <source>
        <dbReference type="EMBL" id="MBB5365256.1"/>
    </source>
</evidence>
<comment type="caution">
    <text evidence="1">The sequence shown here is derived from an EMBL/GenBank/DDBJ whole genome shotgun (WGS) entry which is preliminary data.</text>
</comment>